<evidence type="ECO:0000259" key="1">
    <source>
        <dbReference type="PROSITE" id="PS50404"/>
    </source>
</evidence>
<dbReference type="Gene3D" id="1.20.1050.10">
    <property type="match status" value="2"/>
</dbReference>
<organism evidence="3 4">
    <name type="scientific">Sinobacterium norvegicum</name>
    <dbReference type="NCBI Taxonomy" id="1641715"/>
    <lineage>
        <taxon>Bacteria</taxon>
        <taxon>Pseudomonadati</taxon>
        <taxon>Pseudomonadota</taxon>
        <taxon>Gammaproteobacteria</taxon>
        <taxon>Cellvibrionales</taxon>
        <taxon>Spongiibacteraceae</taxon>
        <taxon>Sinobacterium</taxon>
    </lineage>
</organism>
<dbReference type="PROSITE" id="PS50404">
    <property type="entry name" value="GST_NTER"/>
    <property type="match status" value="1"/>
</dbReference>
<evidence type="ECO:0000313" key="3">
    <source>
        <dbReference type="EMBL" id="CAH0991741.1"/>
    </source>
</evidence>
<dbReference type="SFLD" id="SFLDS00019">
    <property type="entry name" value="Glutathione_Transferase_(cytos"/>
    <property type="match status" value="1"/>
</dbReference>
<dbReference type="EMBL" id="CAKLPX010000002">
    <property type="protein sequence ID" value="CAH0991741.1"/>
    <property type="molecule type" value="Genomic_DNA"/>
</dbReference>
<dbReference type="Proteomes" id="UP000838100">
    <property type="component" value="Unassembled WGS sequence"/>
</dbReference>
<dbReference type="SUPFAM" id="SSF47616">
    <property type="entry name" value="GST C-terminal domain-like"/>
    <property type="match status" value="1"/>
</dbReference>
<dbReference type="PANTHER" id="PTHR44051">
    <property type="entry name" value="GLUTATHIONE S-TRANSFERASE-RELATED"/>
    <property type="match status" value="1"/>
</dbReference>
<accession>A0ABM9AG67</accession>
<comment type="caution">
    <text evidence="3">The sequence shown here is derived from an EMBL/GenBank/DDBJ whole genome shotgun (WGS) entry which is preliminary data.</text>
</comment>
<reference evidence="3" key="1">
    <citation type="submission" date="2021-12" db="EMBL/GenBank/DDBJ databases">
        <authorList>
            <person name="Rodrigo-Torres L."/>
            <person name="Arahal R. D."/>
            <person name="Lucena T."/>
        </authorList>
    </citation>
    <scope>NUCLEOTIDE SEQUENCE</scope>
    <source>
        <strain evidence="3">CECT 8267</strain>
    </source>
</reference>
<dbReference type="PROSITE" id="PS50405">
    <property type="entry name" value="GST_CTER"/>
    <property type="match status" value="1"/>
</dbReference>
<dbReference type="CDD" id="cd00299">
    <property type="entry name" value="GST_C_family"/>
    <property type="match status" value="1"/>
</dbReference>
<proteinExistence type="predicted"/>
<evidence type="ECO:0000313" key="4">
    <source>
        <dbReference type="Proteomes" id="UP000838100"/>
    </source>
</evidence>
<dbReference type="InterPro" id="IPR004045">
    <property type="entry name" value="Glutathione_S-Trfase_N"/>
</dbReference>
<dbReference type="CDD" id="cd00570">
    <property type="entry name" value="GST_N_family"/>
    <property type="match status" value="1"/>
</dbReference>
<dbReference type="Pfam" id="PF14497">
    <property type="entry name" value="GST_C_3"/>
    <property type="match status" value="1"/>
</dbReference>
<dbReference type="RefSeq" id="WP_237444441.1">
    <property type="nucleotide sequence ID" value="NZ_CAKLPX010000002.1"/>
</dbReference>
<dbReference type="Gene3D" id="3.40.30.10">
    <property type="entry name" value="Glutaredoxin"/>
    <property type="match status" value="1"/>
</dbReference>
<dbReference type="Pfam" id="PF13417">
    <property type="entry name" value="GST_N_3"/>
    <property type="match status" value="1"/>
</dbReference>
<keyword evidence="4" id="KW-1185">Reference proteome</keyword>
<evidence type="ECO:0000259" key="2">
    <source>
        <dbReference type="PROSITE" id="PS50405"/>
    </source>
</evidence>
<name>A0ABM9AG67_9GAMM</name>
<feature type="domain" description="GST C-terminal" evidence="2">
    <location>
        <begin position="80"/>
        <end position="230"/>
    </location>
</feature>
<protein>
    <recommendedName>
        <fullName evidence="5">Glutathione S-transferase</fullName>
    </recommendedName>
</protein>
<gene>
    <name evidence="3" type="ORF">SIN8267_01855</name>
</gene>
<dbReference type="InterPro" id="IPR004046">
    <property type="entry name" value="GST_C"/>
</dbReference>
<dbReference type="InterPro" id="IPR010987">
    <property type="entry name" value="Glutathione-S-Trfase_C-like"/>
</dbReference>
<dbReference type="PANTHER" id="PTHR44051:SF9">
    <property type="entry name" value="GLUTATHIONE S-TRANSFERASE 1"/>
    <property type="match status" value="1"/>
</dbReference>
<dbReference type="InterPro" id="IPR036282">
    <property type="entry name" value="Glutathione-S-Trfase_C_sf"/>
</dbReference>
<dbReference type="InterPro" id="IPR040079">
    <property type="entry name" value="Glutathione_S-Trfase"/>
</dbReference>
<evidence type="ECO:0008006" key="5">
    <source>
        <dbReference type="Google" id="ProtNLM"/>
    </source>
</evidence>
<dbReference type="InterPro" id="IPR036249">
    <property type="entry name" value="Thioredoxin-like_sf"/>
</dbReference>
<dbReference type="SUPFAM" id="SSF52833">
    <property type="entry name" value="Thioredoxin-like"/>
    <property type="match status" value="1"/>
</dbReference>
<sequence>MILHHMPMSPFGDKIIRILNYKGLDYTLREYPPGSQQVKKFNPTGKLPCLQQGEHCLGDSTDIAYQLERLQPQKSLIPTSPIERAQVHIIEDWADESLYFYEMHLRFGLAENSASNVPRMMANNRGIAKWFLTKVFPRAIRSITNTQGVGRKSSEQLTVDLKRHIQAVNDLLLQGPWLVGDSLSLADISVYVMLNCFKDSRQGIECLQGHDRVNDWMLRVEQATDEKIGD</sequence>
<feature type="domain" description="GST N-terminal" evidence="1">
    <location>
        <begin position="1"/>
        <end position="75"/>
    </location>
</feature>